<name>A0A2I0JR26_PUNGR</name>
<comment type="caution">
    <text evidence="2">The sequence shown here is derived from an EMBL/GenBank/DDBJ whole genome shotgun (WGS) entry which is preliminary data.</text>
</comment>
<protein>
    <submittedName>
        <fullName evidence="2">Uncharacterized protein</fullName>
    </submittedName>
</protein>
<dbReference type="EMBL" id="PGOL01001401">
    <property type="protein sequence ID" value="PKI58360.1"/>
    <property type="molecule type" value="Genomic_DNA"/>
</dbReference>
<gene>
    <name evidence="2" type="ORF">CRG98_021235</name>
</gene>
<keyword evidence="3" id="KW-1185">Reference proteome</keyword>
<reference evidence="2 3" key="1">
    <citation type="submission" date="2017-11" db="EMBL/GenBank/DDBJ databases">
        <title>De-novo sequencing of pomegranate (Punica granatum L.) genome.</title>
        <authorList>
            <person name="Akparov Z."/>
            <person name="Amiraslanov A."/>
            <person name="Hajiyeva S."/>
            <person name="Abbasov M."/>
            <person name="Kaur K."/>
            <person name="Hamwieh A."/>
            <person name="Solovyev V."/>
            <person name="Salamov A."/>
            <person name="Braich B."/>
            <person name="Kosarev P."/>
            <person name="Mahmoud A."/>
            <person name="Hajiyev E."/>
            <person name="Babayeva S."/>
            <person name="Izzatullayeva V."/>
            <person name="Mammadov A."/>
            <person name="Mammadov A."/>
            <person name="Sharifova S."/>
            <person name="Ojaghi J."/>
            <person name="Eynullazada K."/>
            <person name="Bayramov B."/>
            <person name="Abdulazimova A."/>
            <person name="Shahmuradov I."/>
        </authorList>
    </citation>
    <scope>NUCLEOTIDE SEQUENCE [LARGE SCALE GENOMIC DNA]</scope>
    <source>
        <strain evidence="3">cv. AG2017</strain>
        <tissue evidence="2">Leaf</tissue>
    </source>
</reference>
<sequence length="122" mass="13599">MVTTLLGGGEGDERRRRLVGGGEWGEDDFVLGRSTRRISIEPDILPISFPDRTWRHPSYLRRNPPSNQTEATVGDGDSVQSCWRSRAQARLVRVSTTFGATTPVGGGDRKDVGVRWRFVELT</sequence>
<accession>A0A2I0JR26</accession>
<evidence type="ECO:0000313" key="2">
    <source>
        <dbReference type="EMBL" id="PKI58360.1"/>
    </source>
</evidence>
<organism evidence="2 3">
    <name type="scientific">Punica granatum</name>
    <name type="common">Pomegranate</name>
    <dbReference type="NCBI Taxonomy" id="22663"/>
    <lineage>
        <taxon>Eukaryota</taxon>
        <taxon>Viridiplantae</taxon>
        <taxon>Streptophyta</taxon>
        <taxon>Embryophyta</taxon>
        <taxon>Tracheophyta</taxon>
        <taxon>Spermatophyta</taxon>
        <taxon>Magnoliopsida</taxon>
        <taxon>eudicotyledons</taxon>
        <taxon>Gunneridae</taxon>
        <taxon>Pentapetalae</taxon>
        <taxon>rosids</taxon>
        <taxon>malvids</taxon>
        <taxon>Myrtales</taxon>
        <taxon>Lythraceae</taxon>
        <taxon>Punica</taxon>
    </lineage>
</organism>
<evidence type="ECO:0000313" key="3">
    <source>
        <dbReference type="Proteomes" id="UP000233551"/>
    </source>
</evidence>
<evidence type="ECO:0000256" key="1">
    <source>
        <dbReference type="SAM" id="MobiDB-lite"/>
    </source>
</evidence>
<feature type="region of interest" description="Disordered" evidence="1">
    <location>
        <begin position="59"/>
        <end position="78"/>
    </location>
</feature>
<proteinExistence type="predicted"/>
<dbReference type="AlphaFoldDB" id="A0A2I0JR26"/>
<feature type="region of interest" description="Disordered" evidence="1">
    <location>
        <begin position="1"/>
        <end position="20"/>
    </location>
</feature>
<dbReference type="Proteomes" id="UP000233551">
    <property type="component" value="Unassembled WGS sequence"/>
</dbReference>